<keyword evidence="2" id="KW-1185">Reference proteome</keyword>
<reference evidence="1 2" key="1">
    <citation type="submission" date="2021-06" db="EMBL/GenBank/DDBJ databases">
        <title>Microbial metabolic specificity influences pelagic lipid remineralization.</title>
        <authorList>
            <person name="Behrendt L."/>
            <person name="Hunter J.E."/>
            <person name="Alcolombri U."/>
            <person name="Smriga S."/>
            <person name="Mincer T."/>
            <person name="Lowenstein D.P."/>
            <person name="Peaudecerf F.J."/>
            <person name="Fernandez V.I."/>
            <person name="Fredricks H."/>
            <person name="Almblad H."/>
            <person name="Harrison J.J."/>
            <person name="Stocker R."/>
            <person name="Van Mooy B.A.S."/>
        </authorList>
    </citation>
    <scope>NUCLEOTIDE SEQUENCE [LARGE SCALE GENOMIC DNA]</scope>
    <source>
        <strain evidence="1 2">A252</strain>
        <plasmid evidence="1 2">megaplasmid</plasmid>
    </source>
</reference>
<gene>
    <name evidence="1" type="ORF">KQ248_22845</name>
</gene>
<evidence type="ECO:0000313" key="1">
    <source>
        <dbReference type="EMBL" id="QWV19471.1"/>
    </source>
</evidence>
<evidence type="ECO:0000313" key="2">
    <source>
        <dbReference type="Proteomes" id="UP000683436"/>
    </source>
</evidence>
<protein>
    <recommendedName>
        <fullName evidence="3">Transposase</fullName>
    </recommendedName>
</protein>
<dbReference type="Proteomes" id="UP000683436">
    <property type="component" value="Plasmid megaplasmid"/>
</dbReference>
<organism evidence="1 2">
    <name type="scientific">Stutzerimonas zhaodongensis</name>
    <dbReference type="NCBI Taxonomy" id="1176257"/>
    <lineage>
        <taxon>Bacteria</taxon>
        <taxon>Pseudomonadati</taxon>
        <taxon>Pseudomonadota</taxon>
        <taxon>Gammaproteobacteria</taxon>
        <taxon>Pseudomonadales</taxon>
        <taxon>Pseudomonadaceae</taxon>
        <taxon>Stutzerimonas</taxon>
    </lineage>
</organism>
<dbReference type="RefSeq" id="WP_125882638.1">
    <property type="nucleotide sequence ID" value="NZ_CP076684.1"/>
</dbReference>
<accession>A0ABX8J289</accession>
<evidence type="ECO:0008006" key="3">
    <source>
        <dbReference type="Google" id="ProtNLM"/>
    </source>
</evidence>
<name>A0ABX8J289_9GAMM</name>
<geneLocation type="plasmid" evidence="1 2">
    <name>megaplasmid</name>
</geneLocation>
<dbReference type="EMBL" id="CP076684">
    <property type="protein sequence ID" value="QWV19471.1"/>
    <property type="molecule type" value="Genomic_DNA"/>
</dbReference>
<sequence>MSRKYFTSEQAHVLTLPVVLTEKAWREAVHIEQPKSLTEVAQRLAYTLKAAWHAFMDDPVAERAEFGINRFPPSGDRSHKRFLALKAERKRLPESDSWNLVISLKFEDTEGTNR</sequence>
<keyword evidence="1" id="KW-0614">Plasmid</keyword>
<proteinExistence type="predicted"/>